<dbReference type="Pfam" id="PF04102">
    <property type="entry name" value="SlyX"/>
    <property type="match status" value="1"/>
</dbReference>
<dbReference type="Proteomes" id="UP000477488">
    <property type="component" value="Unassembled WGS sequence"/>
</dbReference>
<evidence type="ECO:0000256" key="1">
    <source>
        <dbReference type="SAM" id="Coils"/>
    </source>
</evidence>
<dbReference type="InterPro" id="IPR007236">
    <property type="entry name" value="SlyX"/>
</dbReference>
<protein>
    <submittedName>
        <fullName evidence="2">SlyX family protein</fullName>
    </submittedName>
</protein>
<gene>
    <name evidence="2" type="ORF">FYJ44_08390</name>
</gene>
<dbReference type="AlphaFoldDB" id="A0A6L5XLQ8"/>
<dbReference type="EMBL" id="VUMH01000007">
    <property type="protein sequence ID" value="MSS28058.1"/>
    <property type="molecule type" value="Genomic_DNA"/>
</dbReference>
<organism evidence="2 3">
    <name type="scientific">Desulfovibrio porci</name>
    <dbReference type="NCBI Taxonomy" id="2605782"/>
    <lineage>
        <taxon>Bacteria</taxon>
        <taxon>Pseudomonadati</taxon>
        <taxon>Thermodesulfobacteriota</taxon>
        <taxon>Desulfovibrionia</taxon>
        <taxon>Desulfovibrionales</taxon>
        <taxon>Desulfovibrionaceae</taxon>
        <taxon>Desulfovibrio</taxon>
    </lineage>
</organism>
<evidence type="ECO:0000313" key="3">
    <source>
        <dbReference type="Proteomes" id="UP000477488"/>
    </source>
</evidence>
<comment type="caution">
    <text evidence="2">The sequence shown here is derived from an EMBL/GenBank/DDBJ whole genome shotgun (WGS) entry which is preliminary data.</text>
</comment>
<evidence type="ECO:0000313" key="2">
    <source>
        <dbReference type="EMBL" id="MSS28058.1"/>
    </source>
</evidence>
<keyword evidence="1" id="KW-0175">Coiled coil</keyword>
<proteinExistence type="predicted"/>
<sequence length="76" mass="8940">MTMPDLEQRLTRLEELNFFQEQRLKELDAALTAQQSQLDTVEKELADALAVIRLLREKLSEQPDNSLPPHFMPERY</sequence>
<keyword evidence="3" id="KW-1185">Reference proteome</keyword>
<name>A0A6L5XLQ8_9BACT</name>
<reference evidence="2 3" key="1">
    <citation type="submission" date="2019-09" db="EMBL/GenBank/DDBJ databases">
        <title>In-depth cultivation of the pig gut microbiome towards novel bacterial diversity and tailored functional studies.</title>
        <authorList>
            <person name="Wylensek D."/>
            <person name="Hitch T.C.A."/>
            <person name="Clavel T."/>
        </authorList>
    </citation>
    <scope>NUCLEOTIDE SEQUENCE [LARGE SCALE GENOMIC DNA]</scope>
    <source>
        <strain evidence="2 3">PG-178-WT-4</strain>
    </source>
</reference>
<accession>A0A6L5XLQ8</accession>
<feature type="coiled-coil region" evidence="1">
    <location>
        <begin position="24"/>
        <end position="58"/>
    </location>
</feature>